<organism evidence="1 2">
    <name type="scientific">Candidatus Entotheonella gemina</name>
    <dbReference type="NCBI Taxonomy" id="1429439"/>
    <lineage>
        <taxon>Bacteria</taxon>
        <taxon>Pseudomonadati</taxon>
        <taxon>Nitrospinota/Tectimicrobiota group</taxon>
        <taxon>Candidatus Tectimicrobiota</taxon>
        <taxon>Candidatus Entotheonellia</taxon>
        <taxon>Candidatus Entotheonellales</taxon>
        <taxon>Candidatus Entotheonellaceae</taxon>
        <taxon>Candidatus Entotheonella</taxon>
    </lineage>
</organism>
<gene>
    <name evidence="1" type="ORF">ETSY2_41025</name>
</gene>
<dbReference type="AlphaFoldDB" id="W4LPM4"/>
<reference evidence="1 2" key="1">
    <citation type="journal article" date="2014" name="Nature">
        <title>An environmental bacterial taxon with a large and distinct metabolic repertoire.</title>
        <authorList>
            <person name="Wilson M.C."/>
            <person name="Mori T."/>
            <person name="Ruckert C."/>
            <person name="Uria A.R."/>
            <person name="Helf M.J."/>
            <person name="Takada K."/>
            <person name="Gernert C."/>
            <person name="Steffens U.A."/>
            <person name="Heycke N."/>
            <person name="Schmitt S."/>
            <person name="Rinke C."/>
            <person name="Helfrich E.J."/>
            <person name="Brachmann A.O."/>
            <person name="Gurgui C."/>
            <person name="Wakimoto T."/>
            <person name="Kracht M."/>
            <person name="Crusemann M."/>
            <person name="Hentschel U."/>
            <person name="Abe I."/>
            <person name="Matsunaga S."/>
            <person name="Kalinowski J."/>
            <person name="Takeyama H."/>
            <person name="Piel J."/>
        </authorList>
    </citation>
    <scope>NUCLEOTIDE SEQUENCE [LARGE SCALE GENOMIC DNA]</scope>
    <source>
        <strain evidence="2">TSY2</strain>
    </source>
</reference>
<sequence>MMQAIIPASEGRELEVADGGLVTGRAVARMEVLRE</sequence>
<accession>W4LPM4</accession>
<keyword evidence="2" id="KW-1185">Reference proteome</keyword>
<evidence type="ECO:0000313" key="2">
    <source>
        <dbReference type="Proteomes" id="UP000019140"/>
    </source>
</evidence>
<comment type="caution">
    <text evidence="1">The sequence shown here is derived from an EMBL/GenBank/DDBJ whole genome shotgun (WGS) entry which is preliminary data.</text>
</comment>
<name>W4LPM4_9BACT</name>
<proteinExistence type="predicted"/>
<dbReference type="Proteomes" id="UP000019140">
    <property type="component" value="Unassembled WGS sequence"/>
</dbReference>
<evidence type="ECO:0000313" key="1">
    <source>
        <dbReference type="EMBL" id="ETW99361.1"/>
    </source>
</evidence>
<dbReference type="HOGENOM" id="CLU_3363971_0_0_7"/>
<protein>
    <submittedName>
        <fullName evidence="1">Uncharacterized protein</fullName>
    </submittedName>
</protein>
<dbReference type="EMBL" id="AZHX01001847">
    <property type="protein sequence ID" value="ETW99361.1"/>
    <property type="molecule type" value="Genomic_DNA"/>
</dbReference>